<dbReference type="OrthoDB" id="48127at2759"/>
<gene>
    <name evidence="1" type="ORF">FisN_14Hh317</name>
</gene>
<dbReference type="InterPro" id="IPR010530">
    <property type="entry name" value="B12D"/>
</dbReference>
<reference evidence="1 2" key="1">
    <citation type="journal article" date="2015" name="Plant Cell">
        <title>Oil accumulation by the oleaginous diatom Fistulifera solaris as revealed by the genome and transcriptome.</title>
        <authorList>
            <person name="Tanaka T."/>
            <person name="Maeda Y."/>
            <person name="Veluchamy A."/>
            <person name="Tanaka M."/>
            <person name="Abida H."/>
            <person name="Marechal E."/>
            <person name="Bowler C."/>
            <person name="Muto M."/>
            <person name="Sunaga Y."/>
            <person name="Tanaka M."/>
            <person name="Yoshino T."/>
            <person name="Taniguchi T."/>
            <person name="Fukuda Y."/>
            <person name="Nemoto M."/>
            <person name="Matsumoto M."/>
            <person name="Wong P.S."/>
            <person name="Aburatani S."/>
            <person name="Fujibuchi W."/>
        </authorList>
    </citation>
    <scope>NUCLEOTIDE SEQUENCE [LARGE SCALE GENOMIC DNA]</scope>
    <source>
        <strain evidence="1 2">JPCC DA0580</strain>
    </source>
</reference>
<proteinExistence type="predicted"/>
<dbReference type="Proteomes" id="UP000198406">
    <property type="component" value="Unassembled WGS sequence"/>
</dbReference>
<dbReference type="EMBL" id="BDSP01000202">
    <property type="protein sequence ID" value="GAX23509.1"/>
    <property type="molecule type" value="Genomic_DNA"/>
</dbReference>
<dbReference type="AlphaFoldDB" id="A0A1Z5KB81"/>
<protein>
    <submittedName>
        <fullName evidence="1">Uncharacterized protein</fullName>
    </submittedName>
</protein>
<organism evidence="1 2">
    <name type="scientific">Fistulifera solaris</name>
    <name type="common">Oleaginous diatom</name>
    <dbReference type="NCBI Taxonomy" id="1519565"/>
    <lineage>
        <taxon>Eukaryota</taxon>
        <taxon>Sar</taxon>
        <taxon>Stramenopiles</taxon>
        <taxon>Ochrophyta</taxon>
        <taxon>Bacillariophyta</taxon>
        <taxon>Bacillariophyceae</taxon>
        <taxon>Bacillariophycidae</taxon>
        <taxon>Naviculales</taxon>
        <taxon>Naviculaceae</taxon>
        <taxon>Fistulifera</taxon>
    </lineage>
</organism>
<dbReference type="Pfam" id="PF06522">
    <property type="entry name" value="B12D"/>
    <property type="match status" value="1"/>
</dbReference>
<evidence type="ECO:0000313" key="1">
    <source>
        <dbReference type="EMBL" id="GAX23509.1"/>
    </source>
</evidence>
<keyword evidence="2" id="KW-1185">Reference proteome</keyword>
<evidence type="ECO:0000313" key="2">
    <source>
        <dbReference type="Proteomes" id="UP000198406"/>
    </source>
</evidence>
<sequence length="83" mass="8952">MNALTRAATTTLPRARSAVRMQSTMPQAESFQKTWLSDPSTYPIMVILGGAVTGCTAFATNKFATDGNVRVSSKAKGKVIRTW</sequence>
<comment type="caution">
    <text evidence="1">The sequence shown here is derived from an EMBL/GenBank/DDBJ whole genome shotgun (WGS) entry which is preliminary data.</text>
</comment>
<dbReference type="InParanoid" id="A0A1Z5KB81"/>
<name>A0A1Z5KB81_FISSO</name>
<accession>A0A1Z5KB81</accession>